<organism evidence="4 5">
    <name type="scientific">Alterirhizorhabdus solaris</name>
    <dbReference type="NCBI Taxonomy" id="2529389"/>
    <lineage>
        <taxon>Bacteria</taxon>
        <taxon>Pseudomonadati</taxon>
        <taxon>Pseudomonadota</taxon>
        <taxon>Alphaproteobacteria</taxon>
        <taxon>Sphingomonadales</taxon>
        <taxon>Rhizorhabdaceae</taxon>
        <taxon>Alterirhizorhabdus</taxon>
    </lineage>
</organism>
<evidence type="ECO:0000256" key="2">
    <source>
        <dbReference type="SAM" id="MobiDB-lite"/>
    </source>
</evidence>
<evidence type="ECO:0000313" key="5">
    <source>
        <dbReference type="Proteomes" id="UP000318681"/>
    </source>
</evidence>
<protein>
    <recommendedName>
        <fullName evidence="6">ATPase</fullName>
    </recommendedName>
</protein>
<feature type="region of interest" description="Disordered" evidence="2">
    <location>
        <begin position="22"/>
        <end position="45"/>
    </location>
</feature>
<keyword evidence="1" id="KW-0175">Coiled coil</keyword>
<dbReference type="EMBL" id="VNIM01000052">
    <property type="protein sequence ID" value="TVV73104.1"/>
    <property type="molecule type" value="Genomic_DNA"/>
</dbReference>
<evidence type="ECO:0000256" key="1">
    <source>
        <dbReference type="SAM" id="Coils"/>
    </source>
</evidence>
<dbReference type="OrthoDB" id="9777715at2"/>
<keyword evidence="3" id="KW-1133">Transmembrane helix</keyword>
<feature type="transmembrane region" description="Helical" evidence="3">
    <location>
        <begin position="52"/>
        <end position="70"/>
    </location>
</feature>
<reference evidence="4 5" key="1">
    <citation type="submission" date="2019-07" db="EMBL/GenBank/DDBJ databases">
        <title>Sphingomonas solaris sp. nov., isolated from a solar panel from Boston, Massachusetts.</title>
        <authorList>
            <person name="Tanner K."/>
            <person name="Pascual J."/>
            <person name="Mancuso C."/>
            <person name="Pereto J."/>
            <person name="Khalil A."/>
            <person name="Vilanova C."/>
        </authorList>
    </citation>
    <scope>NUCLEOTIDE SEQUENCE [LARGE SCALE GENOMIC DNA]</scope>
    <source>
        <strain evidence="4 5">R4DWN</strain>
    </source>
</reference>
<gene>
    <name evidence="4" type="ORF">FOY91_12965</name>
</gene>
<comment type="caution">
    <text evidence="4">The sequence shown here is derived from an EMBL/GenBank/DDBJ whole genome shotgun (WGS) entry which is preliminary data.</text>
</comment>
<sequence length="762" mass="80956">MTTGARSTEQWREHRALLEAIQRGAPVAETPPPAPPPEAEPEPVPMPRAERIGAIVLAVLALLWIAAIVTGQQVEAAPVAAIAVQVSLASGPLALLGIVYLLLQRTSRREARRFGETAAAMRQEAAALESTLGRLGTRIDDNRKAVAEHAQELLALGEDATLRLAEIGATMQRETQALTRQSEQLEGSATGLFTDMGVLITDLPRIEGQVETLATRLRDTGRDAHERVAELSTELGTLSERARDADEVAGGAAQRLAAHLARIESISNTAGGRIDSAADGIARTVDTALTSAADAVEATRASIDAQSAALLAMVEKSRSVFDDAGTEATESLEGRIAAARAQADALGERLAKHDETGRALVATLIERGAAFDRAFADVDEKGAARAERLTEMLRSLGDEARTVNGTISRGGESVDALIDRGERLRALIEEASHQLSERLPALFASIEQEATRGGSIIAAMLPQAEEAAGGVNKAMRSIGRMDTVVASQRGAIEALASTAAEQFDQLEKRARDLDALLAETTTQAGTLTEGAAPKLVAALLRVRETATQAADYAGRAFATVIEDAAARLGEESARAMSERVGGQVETRLAEIAALADRAAAAAEDAGRRIDAQINTLATSTDRIERRIADAGGHPAATNDEAVSSRVARLIDQLNSISIDVPKLLSSDVPDTMWAAYLKGDRGVFTRRASRLVDAAEAKETARRYEDDTLFREQVNRYIGEFEAMLRQILSTRDGSLLGVTLLSADMGKLYVALAQAIERLRP</sequence>
<dbReference type="Proteomes" id="UP000318681">
    <property type="component" value="Unassembled WGS sequence"/>
</dbReference>
<feature type="compositionally biased region" description="Pro residues" evidence="2">
    <location>
        <begin position="29"/>
        <end position="45"/>
    </location>
</feature>
<dbReference type="AlphaFoldDB" id="A0A558R146"/>
<feature type="coiled-coil region" evidence="1">
    <location>
        <begin position="329"/>
        <end position="356"/>
    </location>
</feature>
<keyword evidence="3" id="KW-0472">Membrane</keyword>
<evidence type="ECO:0000313" key="4">
    <source>
        <dbReference type="EMBL" id="TVV73104.1"/>
    </source>
</evidence>
<name>A0A558R146_9SPHN</name>
<feature type="transmembrane region" description="Helical" evidence="3">
    <location>
        <begin position="76"/>
        <end position="103"/>
    </location>
</feature>
<dbReference type="RefSeq" id="WP_145152557.1">
    <property type="nucleotide sequence ID" value="NZ_VNIM01000052.1"/>
</dbReference>
<evidence type="ECO:0008006" key="6">
    <source>
        <dbReference type="Google" id="ProtNLM"/>
    </source>
</evidence>
<accession>A0A558R146</accession>
<proteinExistence type="predicted"/>
<keyword evidence="5" id="KW-1185">Reference proteome</keyword>
<evidence type="ECO:0000256" key="3">
    <source>
        <dbReference type="SAM" id="Phobius"/>
    </source>
</evidence>
<keyword evidence="3" id="KW-0812">Transmembrane</keyword>
<feature type="coiled-coil region" evidence="1">
    <location>
        <begin position="496"/>
        <end position="523"/>
    </location>
</feature>